<dbReference type="PANTHER" id="PTHR11795:SF371">
    <property type="entry name" value="HIGH-AFFINITY BRANCHED-CHAIN AMINO ACID TRANSPORT SYSTEM PERMEASE PROTEIN LIVH"/>
    <property type="match status" value="1"/>
</dbReference>
<evidence type="ECO:0000256" key="5">
    <source>
        <dbReference type="ARBA" id="ARBA00022692"/>
    </source>
</evidence>
<comment type="subcellular location">
    <subcellularLocation>
        <location evidence="1">Cell membrane</location>
        <topology evidence="1">Multi-pass membrane protein</topology>
    </subcellularLocation>
</comment>
<comment type="similarity">
    <text evidence="9">Belongs to the binding-protein-dependent transport system permease family. LivHM subfamily.</text>
</comment>
<keyword evidence="6" id="KW-0029">Amino-acid transport</keyword>
<feature type="transmembrane region" description="Helical" evidence="10">
    <location>
        <begin position="100"/>
        <end position="126"/>
    </location>
</feature>
<proteinExistence type="inferred from homology"/>
<keyword evidence="8 10" id="KW-0472">Membrane</keyword>
<keyword evidence="5 10" id="KW-0812">Transmembrane</keyword>
<keyword evidence="3" id="KW-1003">Cell membrane</keyword>
<evidence type="ECO:0000256" key="1">
    <source>
        <dbReference type="ARBA" id="ARBA00004651"/>
    </source>
</evidence>
<feature type="transmembrane region" description="Helical" evidence="10">
    <location>
        <begin position="12"/>
        <end position="32"/>
    </location>
</feature>
<dbReference type="GO" id="GO:1903806">
    <property type="term" value="P:L-isoleucine import across plasma membrane"/>
    <property type="evidence" value="ECO:0007669"/>
    <property type="project" value="TreeGrafter"/>
</dbReference>
<keyword evidence="2" id="KW-0813">Transport</keyword>
<keyword evidence="7 10" id="KW-1133">Transmembrane helix</keyword>
<dbReference type="EMBL" id="VBAM01000007">
    <property type="protein sequence ID" value="TMJ16905.1"/>
    <property type="molecule type" value="Genomic_DNA"/>
</dbReference>
<name>A0A537M9J8_9BACT</name>
<evidence type="ECO:0000313" key="12">
    <source>
        <dbReference type="Proteomes" id="UP000320393"/>
    </source>
</evidence>
<dbReference type="Pfam" id="PF02653">
    <property type="entry name" value="BPD_transp_2"/>
    <property type="match status" value="1"/>
</dbReference>
<dbReference type="InterPro" id="IPR052157">
    <property type="entry name" value="BCAA_transport_permease"/>
</dbReference>
<evidence type="ECO:0000256" key="3">
    <source>
        <dbReference type="ARBA" id="ARBA00022475"/>
    </source>
</evidence>
<feature type="transmembrane region" description="Helical" evidence="10">
    <location>
        <begin position="277"/>
        <end position="296"/>
    </location>
</feature>
<evidence type="ECO:0000256" key="7">
    <source>
        <dbReference type="ARBA" id="ARBA00022989"/>
    </source>
</evidence>
<dbReference type="GO" id="GO:0005886">
    <property type="term" value="C:plasma membrane"/>
    <property type="evidence" value="ECO:0007669"/>
    <property type="project" value="UniProtKB-SubCell"/>
</dbReference>
<comment type="caution">
    <text evidence="11">The sequence shown here is derived from an EMBL/GenBank/DDBJ whole genome shotgun (WGS) entry which is preliminary data.</text>
</comment>
<dbReference type="AlphaFoldDB" id="A0A537M9J8"/>
<reference evidence="11 12" key="1">
    <citation type="journal article" date="2019" name="Nat. Microbiol.">
        <title>Mediterranean grassland soil C-N compound turnover is dependent on rainfall and depth, and is mediated by genomically divergent microorganisms.</title>
        <authorList>
            <person name="Diamond S."/>
            <person name="Andeer P.F."/>
            <person name="Li Z."/>
            <person name="Crits-Christoph A."/>
            <person name="Burstein D."/>
            <person name="Anantharaman K."/>
            <person name="Lane K.R."/>
            <person name="Thomas B.C."/>
            <person name="Pan C."/>
            <person name="Northen T.R."/>
            <person name="Banfield J.F."/>
        </authorList>
    </citation>
    <scope>NUCLEOTIDE SEQUENCE [LARGE SCALE GENOMIC DNA]</scope>
    <source>
        <strain evidence="11">NP_5</strain>
    </source>
</reference>
<feature type="transmembrane region" description="Helical" evidence="10">
    <location>
        <begin position="253"/>
        <end position="271"/>
    </location>
</feature>
<dbReference type="GO" id="GO:0005304">
    <property type="term" value="F:L-valine transmembrane transporter activity"/>
    <property type="evidence" value="ECO:0007669"/>
    <property type="project" value="TreeGrafter"/>
</dbReference>
<feature type="transmembrane region" description="Helical" evidence="10">
    <location>
        <begin position="63"/>
        <end position="88"/>
    </location>
</feature>
<evidence type="ECO:0000256" key="10">
    <source>
        <dbReference type="SAM" id="Phobius"/>
    </source>
</evidence>
<evidence type="ECO:0000313" key="11">
    <source>
        <dbReference type="EMBL" id="TMJ16905.1"/>
    </source>
</evidence>
<evidence type="ECO:0000256" key="4">
    <source>
        <dbReference type="ARBA" id="ARBA00022519"/>
    </source>
</evidence>
<feature type="transmembrane region" description="Helical" evidence="10">
    <location>
        <begin position="199"/>
        <end position="222"/>
    </location>
</feature>
<evidence type="ECO:0000256" key="2">
    <source>
        <dbReference type="ARBA" id="ARBA00022448"/>
    </source>
</evidence>
<dbReference type="CDD" id="cd06582">
    <property type="entry name" value="TM_PBP1_LivH_like"/>
    <property type="match status" value="1"/>
</dbReference>
<organism evidence="11 12">
    <name type="scientific">Candidatus Segetimicrobium genomatis</name>
    <dbReference type="NCBI Taxonomy" id="2569760"/>
    <lineage>
        <taxon>Bacteria</taxon>
        <taxon>Bacillati</taxon>
        <taxon>Candidatus Sysuimicrobiota</taxon>
        <taxon>Candidatus Sysuimicrobiia</taxon>
        <taxon>Candidatus Sysuimicrobiales</taxon>
        <taxon>Candidatus Segetimicrobiaceae</taxon>
        <taxon>Candidatus Segetimicrobium</taxon>
    </lineage>
</organism>
<keyword evidence="4" id="KW-0997">Cell inner membrane</keyword>
<dbReference type="GO" id="GO:0015190">
    <property type="term" value="F:L-leucine transmembrane transporter activity"/>
    <property type="evidence" value="ECO:0007669"/>
    <property type="project" value="TreeGrafter"/>
</dbReference>
<protein>
    <submittedName>
        <fullName evidence="11">Branched-chain amino acid ABC transporter permease</fullName>
    </submittedName>
</protein>
<dbReference type="InterPro" id="IPR037294">
    <property type="entry name" value="ABC_BtuC-like"/>
</dbReference>
<dbReference type="GO" id="GO:0015188">
    <property type="term" value="F:L-isoleucine transmembrane transporter activity"/>
    <property type="evidence" value="ECO:0007669"/>
    <property type="project" value="TreeGrafter"/>
</dbReference>
<evidence type="ECO:0000256" key="9">
    <source>
        <dbReference type="ARBA" id="ARBA00037998"/>
    </source>
</evidence>
<feature type="transmembrane region" description="Helical" evidence="10">
    <location>
        <begin position="146"/>
        <end position="170"/>
    </location>
</feature>
<sequence>MDLVLQQTINGVTIGAIYALVALGYTMVYGIIRLINFAHGAVFMWGAYAGMFILTMLGGSKSVIGLAPLLILLFIGPMLLCAIFGFAMDRIVYIRLRHRGAGALVPLIAALGISLVLEISAMLTWGKEFRVYPKFLQLSYFTWGRAVLSNMQIILIVVCLVMMVCLHLFVTYTRTGKAMRATSLDHDAARLVGVDVDRIITLTFVIGSALAAVAGVLVGMYYGSVNFRMGYVAGLKAFSAAVLGGVGNIPGAMIGGFILGLIEAFGAGYIGGEWKDLIAFVILIGVIVFKPTGLLGERVAERA</sequence>
<dbReference type="GO" id="GO:0042941">
    <property type="term" value="P:D-alanine transmembrane transport"/>
    <property type="evidence" value="ECO:0007669"/>
    <property type="project" value="TreeGrafter"/>
</dbReference>
<gene>
    <name evidence="11" type="ORF">E6H02_00235</name>
</gene>
<dbReference type="GO" id="GO:0015808">
    <property type="term" value="P:L-alanine transport"/>
    <property type="evidence" value="ECO:0007669"/>
    <property type="project" value="TreeGrafter"/>
</dbReference>
<dbReference type="Proteomes" id="UP000320393">
    <property type="component" value="Unassembled WGS sequence"/>
</dbReference>
<dbReference type="GO" id="GO:0015192">
    <property type="term" value="F:L-phenylalanine transmembrane transporter activity"/>
    <property type="evidence" value="ECO:0007669"/>
    <property type="project" value="TreeGrafter"/>
</dbReference>
<evidence type="ECO:0000256" key="8">
    <source>
        <dbReference type="ARBA" id="ARBA00023136"/>
    </source>
</evidence>
<feature type="transmembrane region" description="Helical" evidence="10">
    <location>
        <begin position="37"/>
        <end position="57"/>
    </location>
</feature>
<dbReference type="Gene3D" id="1.10.3470.10">
    <property type="entry name" value="ABC transporter involved in vitamin B12 uptake, BtuC"/>
    <property type="match status" value="1"/>
</dbReference>
<accession>A0A537M9J8</accession>
<evidence type="ECO:0000256" key="6">
    <source>
        <dbReference type="ARBA" id="ARBA00022970"/>
    </source>
</evidence>
<dbReference type="PANTHER" id="PTHR11795">
    <property type="entry name" value="BRANCHED-CHAIN AMINO ACID TRANSPORT SYSTEM PERMEASE PROTEIN LIVH"/>
    <property type="match status" value="1"/>
</dbReference>
<dbReference type="InterPro" id="IPR001851">
    <property type="entry name" value="ABC_transp_permease"/>
</dbReference>